<dbReference type="Proteomes" id="UP000254877">
    <property type="component" value="Unassembled WGS sequence"/>
</dbReference>
<dbReference type="InterPro" id="IPR013762">
    <property type="entry name" value="Integrase-like_cat_sf"/>
</dbReference>
<dbReference type="InterPro" id="IPR002104">
    <property type="entry name" value="Integrase_catalytic"/>
</dbReference>
<comment type="similarity">
    <text evidence="1">Belongs to the 'phage' integrase family.</text>
</comment>
<keyword evidence="2" id="KW-0229">DNA integration</keyword>
<dbReference type="InterPro" id="IPR025166">
    <property type="entry name" value="Integrase_DNA_bind_dom"/>
</dbReference>
<accession>A0A376LR64</accession>
<sequence>MLTDTRLRTIANKPYDGPSEIADRDGLSARISPKGKITFQYRYRFNGKPVRMKIGEYGKMSLKDARYAVAEYRELLAKGKNPALCVKQAIAFEQGKRSITDVVEDYLSLPNVIKLVAYKEVKSALMRHVVNKYGDYIADDVTTKQWMDIFGEITAAGHAVTAGLILKRMKIIVNSAIRRGLMTNTAINNIRVADVGEHYAVGERYLSCEEIGHFWRTVDSSQIYPQNKIALKLLLLTGCRVGELQKMRREHLDLDNGVWTVPAAVAKTRSEIRRGLSDLSIKMLREVLTSHEYDYVFPPVINGGNRPVNASVIKVAAIFVRKRMGGKSWSCHDLRRTCRTHLSAIGVPVHIAEKVLGHSLRGILAVYDKYDYLDEQKEALNKFADYVLSLADVKPI</sequence>
<dbReference type="Pfam" id="PF00589">
    <property type="entry name" value="Phage_integrase"/>
    <property type="match status" value="1"/>
</dbReference>
<keyword evidence="4" id="KW-0233">DNA recombination</keyword>
<evidence type="ECO:0000313" key="7">
    <source>
        <dbReference type="Proteomes" id="UP000254877"/>
    </source>
</evidence>
<dbReference type="SUPFAM" id="SSF56349">
    <property type="entry name" value="DNA breaking-rejoining enzymes"/>
    <property type="match status" value="1"/>
</dbReference>
<gene>
    <name evidence="6" type="primary">int_2</name>
    <name evidence="6" type="ORF">NCTC7928_07132</name>
</gene>
<evidence type="ECO:0000256" key="4">
    <source>
        <dbReference type="ARBA" id="ARBA00023172"/>
    </source>
</evidence>
<keyword evidence="3" id="KW-0238">DNA-binding</keyword>
<dbReference type="InterPro" id="IPR010998">
    <property type="entry name" value="Integrase_recombinase_N"/>
</dbReference>
<dbReference type="Pfam" id="PF13356">
    <property type="entry name" value="Arm-DNA-bind_3"/>
    <property type="match status" value="1"/>
</dbReference>
<evidence type="ECO:0000256" key="2">
    <source>
        <dbReference type="ARBA" id="ARBA00022908"/>
    </source>
</evidence>
<evidence type="ECO:0000259" key="5">
    <source>
        <dbReference type="PROSITE" id="PS51898"/>
    </source>
</evidence>
<reference evidence="6 7" key="1">
    <citation type="submission" date="2018-06" db="EMBL/GenBank/DDBJ databases">
        <authorList>
            <consortium name="Pathogen Informatics"/>
            <person name="Doyle S."/>
        </authorList>
    </citation>
    <scope>NUCLEOTIDE SEQUENCE [LARGE SCALE GENOMIC DNA]</scope>
    <source>
        <strain evidence="6 7">NCTC7928</strain>
    </source>
</reference>
<dbReference type="GO" id="GO:0015074">
    <property type="term" value="P:DNA integration"/>
    <property type="evidence" value="ECO:0007669"/>
    <property type="project" value="UniProtKB-KW"/>
</dbReference>
<feature type="domain" description="Tyr recombinase" evidence="5">
    <location>
        <begin position="201"/>
        <end position="381"/>
    </location>
</feature>
<protein>
    <submittedName>
        <fullName evidence="6">Integrase</fullName>
    </submittedName>
</protein>
<evidence type="ECO:0000313" key="6">
    <source>
        <dbReference type="EMBL" id="STF46330.1"/>
    </source>
</evidence>
<dbReference type="PANTHER" id="PTHR30629">
    <property type="entry name" value="PROPHAGE INTEGRASE"/>
    <property type="match status" value="1"/>
</dbReference>
<dbReference type="InterPro" id="IPR050808">
    <property type="entry name" value="Phage_Integrase"/>
</dbReference>
<dbReference type="GO" id="GO:0006310">
    <property type="term" value="P:DNA recombination"/>
    <property type="evidence" value="ECO:0007669"/>
    <property type="project" value="UniProtKB-KW"/>
</dbReference>
<evidence type="ECO:0000256" key="1">
    <source>
        <dbReference type="ARBA" id="ARBA00008857"/>
    </source>
</evidence>
<proteinExistence type="inferred from homology"/>
<dbReference type="CDD" id="cd00801">
    <property type="entry name" value="INT_P4_C"/>
    <property type="match status" value="1"/>
</dbReference>
<dbReference type="AlphaFoldDB" id="A0A376LR64"/>
<dbReference type="InterPro" id="IPR038488">
    <property type="entry name" value="Integrase_DNA-bd_sf"/>
</dbReference>
<evidence type="ECO:0000256" key="3">
    <source>
        <dbReference type="ARBA" id="ARBA00023125"/>
    </source>
</evidence>
<dbReference type="PANTHER" id="PTHR30629:SF2">
    <property type="entry name" value="PROPHAGE INTEGRASE INTS-RELATED"/>
    <property type="match status" value="1"/>
</dbReference>
<dbReference type="Gene3D" id="1.10.443.10">
    <property type="entry name" value="Intergrase catalytic core"/>
    <property type="match status" value="1"/>
</dbReference>
<dbReference type="EMBL" id="UGAB01000002">
    <property type="protein sequence ID" value="STF46330.1"/>
    <property type="molecule type" value="Genomic_DNA"/>
</dbReference>
<name>A0A376LR64_ECOLX</name>
<dbReference type="GO" id="GO:0003677">
    <property type="term" value="F:DNA binding"/>
    <property type="evidence" value="ECO:0007669"/>
    <property type="project" value="UniProtKB-KW"/>
</dbReference>
<dbReference type="PROSITE" id="PS51898">
    <property type="entry name" value="TYR_RECOMBINASE"/>
    <property type="match status" value="1"/>
</dbReference>
<dbReference type="Gene3D" id="1.10.150.130">
    <property type="match status" value="1"/>
</dbReference>
<dbReference type="Gene3D" id="3.30.160.390">
    <property type="entry name" value="Integrase, DNA-binding domain"/>
    <property type="match status" value="1"/>
</dbReference>
<dbReference type="RefSeq" id="WP_021523499.1">
    <property type="nucleotide sequence ID" value="NZ_CAXJOD010000093.1"/>
</dbReference>
<dbReference type="InterPro" id="IPR011010">
    <property type="entry name" value="DNA_brk_join_enz"/>
</dbReference>
<organism evidence="6 7">
    <name type="scientific">Escherichia coli</name>
    <dbReference type="NCBI Taxonomy" id="562"/>
    <lineage>
        <taxon>Bacteria</taxon>
        <taxon>Pseudomonadati</taxon>
        <taxon>Pseudomonadota</taxon>
        <taxon>Gammaproteobacteria</taxon>
        <taxon>Enterobacterales</taxon>
        <taxon>Enterobacteriaceae</taxon>
        <taxon>Escherichia</taxon>
    </lineage>
</organism>